<dbReference type="PANTHER" id="PTHR39418">
    <property type="entry name" value="DEHYDROGENASE-RELATED"/>
    <property type="match status" value="1"/>
</dbReference>
<evidence type="ECO:0000313" key="7">
    <source>
        <dbReference type="Proteomes" id="UP000658131"/>
    </source>
</evidence>
<evidence type="ECO:0000313" key="6">
    <source>
        <dbReference type="EMBL" id="MBC8576087.1"/>
    </source>
</evidence>
<dbReference type="SUPFAM" id="SSF143555">
    <property type="entry name" value="FwdE-like"/>
    <property type="match status" value="1"/>
</dbReference>
<dbReference type="EMBL" id="JACRTB010000008">
    <property type="protein sequence ID" value="MBC8576087.1"/>
    <property type="molecule type" value="Genomic_DNA"/>
</dbReference>
<evidence type="ECO:0000259" key="5">
    <source>
        <dbReference type="Pfam" id="PF02663"/>
    </source>
</evidence>
<dbReference type="InterPro" id="IPR053194">
    <property type="entry name" value="tRNA_methyltr_O"/>
</dbReference>
<feature type="domain" description="Zinc finger DksA/TraR C4-type" evidence="4">
    <location>
        <begin position="141"/>
        <end position="175"/>
    </location>
</feature>
<proteinExistence type="predicted"/>
<evidence type="ECO:0000256" key="2">
    <source>
        <dbReference type="ARBA" id="ARBA00022771"/>
    </source>
</evidence>
<comment type="caution">
    <text evidence="6">The sequence shown here is derived from an EMBL/GenBank/DDBJ whole genome shotgun (WGS) entry which is preliminary data.</text>
</comment>
<dbReference type="Pfam" id="PF02663">
    <property type="entry name" value="FmdE"/>
    <property type="match status" value="1"/>
</dbReference>
<evidence type="ECO:0000259" key="4">
    <source>
        <dbReference type="Pfam" id="PF01258"/>
    </source>
</evidence>
<gene>
    <name evidence="6" type="ORF">H8717_06655</name>
</gene>
<keyword evidence="1" id="KW-0479">Metal-binding</keyword>
<evidence type="ECO:0000256" key="1">
    <source>
        <dbReference type="ARBA" id="ARBA00022723"/>
    </source>
</evidence>
<dbReference type="Pfam" id="PF01258">
    <property type="entry name" value="zf-dskA_traR"/>
    <property type="match status" value="1"/>
</dbReference>
<dbReference type="InterPro" id="IPR026328">
    <property type="entry name" value="FmdE"/>
</dbReference>
<evidence type="ECO:0000256" key="3">
    <source>
        <dbReference type="ARBA" id="ARBA00022833"/>
    </source>
</evidence>
<name>A0ABR7NJT0_9FIRM</name>
<protein>
    <submittedName>
        <fullName evidence="6">TraR/DksA C4-type zinc finger protein</fullName>
    </submittedName>
</protein>
<dbReference type="Proteomes" id="UP000658131">
    <property type="component" value="Unassembled WGS sequence"/>
</dbReference>
<sequence length="178" mass="20000">MILNLEEQKLWERCAGFHGHTCGGLAIGFQAARRAAALLGLTFSKDEEVVCVAENDACGIDAIQTVLGCSAGKGNLLFRMRGKQAFSFFNRKTGQSVRLVLRPVPEMPRGERRDWMLSQDPATLFDEKPVDFELPEPARLFESHPCEVCGEMTAEPYLRLEQGRRLCLSCAHLYSRFF</sequence>
<feature type="domain" description="Formylmethanofuran dehydrogenase subunit E" evidence="5">
    <location>
        <begin position="17"/>
        <end position="108"/>
    </location>
</feature>
<dbReference type="Gene3D" id="3.30.1330.130">
    <property type="match status" value="1"/>
</dbReference>
<keyword evidence="3" id="KW-0862">Zinc</keyword>
<dbReference type="PIRSF" id="PIRSF006578">
    <property type="entry name" value="FwdE"/>
    <property type="match status" value="1"/>
</dbReference>
<accession>A0ABR7NJT0</accession>
<dbReference type="InterPro" id="IPR000962">
    <property type="entry name" value="Znf_DskA_TraR"/>
</dbReference>
<dbReference type="PANTHER" id="PTHR39418:SF1">
    <property type="entry name" value="DEHYDROGENASE"/>
    <property type="match status" value="1"/>
</dbReference>
<dbReference type="InterPro" id="IPR003814">
    <property type="entry name" value="FmdEsu_dom"/>
</dbReference>
<keyword evidence="7" id="KW-1185">Reference proteome</keyword>
<organism evidence="6 7">
    <name type="scientific">Yanshouia hominis</name>
    <dbReference type="NCBI Taxonomy" id="2763673"/>
    <lineage>
        <taxon>Bacteria</taxon>
        <taxon>Bacillati</taxon>
        <taxon>Bacillota</taxon>
        <taxon>Clostridia</taxon>
        <taxon>Eubacteriales</taxon>
        <taxon>Oscillospiraceae</taxon>
        <taxon>Yanshouia</taxon>
    </lineage>
</organism>
<reference evidence="6 7" key="1">
    <citation type="submission" date="2020-08" db="EMBL/GenBank/DDBJ databases">
        <title>Genome public.</title>
        <authorList>
            <person name="Liu C."/>
            <person name="Sun Q."/>
        </authorList>
    </citation>
    <scope>NUCLEOTIDE SEQUENCE [LARGE SCALE GENOMIC DNA]</scope>
    <source>
        <strain evidence="6 7">BX1</strain>
    </source>
</reference>
<keyword evidence="2" id="KW-0863">Zinc-finger</keyword>